<dbReference type="EMBL" id="AORZ01000011">
    <property type="protein sequence ID" value="EMF01447.1"/>
    <property type="molecule type" value="Genomic_DNA"/>
</dbReference>
<dbReference type="InterPro" id="IPR027417">
    <property type="entry name" value="P-loop_NTPase"/>
</dbReference>
<name>M3CBP4_STRM1</name>
<dbReference type="Gene3D" id="2.40.10.120">
    <property type="match status" value="1"/>
</dbReference>
<dbReference type="AlphaFoldDB" id="M3CBP4"/>
<keyword evidence="1" id="KW-0472">Membrane</keyword>
<evidence type="ECO:0000256" key="1">
    <source>
        <dbReference type="SAM" id="Phobius"/>
    </source>
</evidence>
<feature type="transmembrane region" description="Helical" evidence="1">
    <location>
        <begin position="765"/>
        <end position="790"/>
    </location>
</feature>
<sequence>MAGEPEPQRDGVDLRRVVQVVVTVGDADGVRLASGYRVTRDTVLTAAHALDGAAAVLARFFTDEGTPCEVPGECVWADDGTDIALLRIEVDARPGGRLDGRLAADVPPVRFGRIAQLAEVDCGALGFPWFKLRSERASLDGRAATTYRDSHYARGRATANVREGTLEFTVQAPPAPRDEPRRSPWEGMSGALVWSDGHVIGVVTTHHGREGIGRLTASRVERWYADLTRRQLHQLERILRLPDRLDGLNEVSGPMPPADGPGELGRAAGRLASLVRSQWKAEEERRRVHDPAPLQVRFRHAEKVPFDYWARIRGVPLAADPGPLPLADGLDRIVQVYRSVPSGRLVVLGAAGSGKTILTTRFALGLLKNPARGDRVPVIFGLGSWDPAALSLRTWMSRTLVRDYGLGAAAQDGRTLARALIEEDRVLPVLDGFDELAPDLRLKALDALNSLGDMPLLLTSRTQEYIEAVEEKSGKPRKVLTGAAVVELERLTMGDLGDYLSGMGPPDGDGRTSPWVPVLEELRKEPRSQGAQNVAEALGTPLMVTMARTVYGDAGEGRPQDLLSTRSFQDADAIREHLVAAFIPAAYRPLADDSGTRQWDAERAQHWLRHLAVHLSALGSRNLEWWRLGTAMSRRARVCLIGFLAALAFGVTTGIGNIPVDMVVTHYGLGRAMERGLVVAVLHGLVAGLGFGALYGSAYRGVAPPARVRVQIFGRSRVQRGVEPRSKFLAGLVLGALAAAALVLVDRGIVARIGLADGLESGNLVGTVLFVPGFGLAVGLVLGLMAWLEVPDHIESAVSPAALLTSNRNNVLVHVLMWALVFGVGAAAVNVFVMGPLLGIGAGLVFGLEAAFAGGLGYGLSLTAWGQWVALARIWLPLTGRLPWRLIEFLDDACRRGVLRQAGAVYQFRHAELQDHLSPPPQPDPHSP</sequence>
<gene>
    <name evidence="3" type="ORF">H340_06141</name>
</gene>
<dbReference type="PATRIC" id="fig|1223523.3.peg.1256"/>
<dbReference type="PROSITE" id="PS50837">
    <property type="entry name" value="NACHT"/>
    <property type="match status" value="1"/>
</dbReference>
<dbReference type="STRING" id="1223523.H340_06141"/>
<proteinExistence type="predicted"/>
<protein>
    <submittedName>
        <fullName evidence="3">XRE-family transcriptional regulator</fullName>
    </submittedName>
</protein>
<dbReference type="InterPro" id="IPR007111">
    <property type="entry name" value="NACHT_NTPase"/>
</dbReference>
<keyword evidence="1" id="KW-0812">Transmembrane</keyword>
<feature type="transmembrane region" description="Helical" evidence="1">
    <location>
        <begin position="728"/>
        <end position="745"/>
    </location>
</feature>
<dbReference type="SUPFAM" id="SSF50494">
    <property type="entry name" value="Trypsin-like serine proteases"/>
    <property type="match status" value="1"/>
</dbReference>
<evidence type="ECO:0000313" key="3">
    <source>
        <dbReference type="EMBL" id="EMF01447.1"/>
    </source>
</evidence>
<feature type="transmembrane region" description="Helical" evidence="1">
    <location>
        <begin position="676"/>
        <end position="699"/>
    </location>
</feature>
<dbReference type="eggNOG" id="COG5635">
    <property type="taxonomic scope" value="Bacteria"/>
</dbReference>
<dbReference type="Gene3D" id="3.40.50.300">
    <property type="entry name" value="P-loop containing nucleotide triphosphate hydrolases"/>
    <property type="match status" value="1"/>
</dbReference>
<evidence type="ECO:0000313" key="4">
    <source>
        <dbReference type="Proteomes" id="UP000011740"/>
    </source>
</evidence>
<feature type="transmembrane region" description="Helical" evidence="1">
    <location>
        <begin position="811"/>
        <end position="835"/>
    </location>
</feature>
<accession>M3CBP4</accession>
<evidence type="ECO:0000259" key="2">
    <source>
        <dbReference type="PROSITE" id="PS50837"/>
    </source>
</evidence>
<feature type="domain" description="NACHT" evidence="2">
    <location>
        <begin position="343"/>
        <end position="451"/>
    </location>
</feature>
<keyword evidence="1" id="KW-1133">Transmembrane helix</keyword>
<dbReference type="InterPro" id="IPR009003">
    <property type="entry name" value="Peptidase_S1_PA"/>
</dbReference>
<feature type="transmembrane region" description="Helical" evidence="1">
    <location>
        <begin position="636"/>
        <end position="656"/>
    </location>
</feature>
<organism evidence="3 4">
    <name type="scientific">Streptomyces mobaraensis (strain ATCC 29032 / DSM 40847 / JCM 4168 / NBRC 13819 / NCIMB 11159 / IPCR 16-22)</name>
    <dbReference type="NCBI Taxonomy" id="1223523"/>
    <lineage>
        <taxon>Bacteria</taxon>
        <taxon>Bacillati</taxon>
        <taxon>Actinomycetota</taxon>
        <taxon>Actinomycetes</taxon>
        <taxon>Kitasatosporales</taxon>
        <taxon>Streptomycetaceae</taxon>
        <taxon>Streptomyces</taxon>
    </lineage>
</organism>
<comment type="caution">
    <text evidence="3">The sequence shown here is derived from an EMBL/GenBank/DDBJ whole genome shotgun (WGS) entry which is preliminary data.</text>
</comment>
<dbReference type="Pfam" id="PF13365">
    <property type="entry name" value="Trypsin_2"/>
    <property type="match status" value="1"/>
</dbReference>
<reference evidence="3 4" key="1">
    <citation type="journal article" date="2013" name="Genome Announc.">
        <title>Whole-Genome Shotgun Assembly and Analysis of the Genome of Streptomyces mobaraensis DSM 40847, a Strain for Industrial Production of Microbial Transglutaminase.</title>
        <authorList>
            <person name="Yang H."/>
            <person name="He T."/>
            <person name="Wu W."/>
            <person name="Zhu W."/>
            <person name="Lu B."/>
            <person name="Sun W."/>
        </authorList>
    </citation>
    <scope>NUCLEOTIDE SEQUENCE [LARGE SCALE GENOMIC DNA]</scope>
    <source>
        <strain evidence="3 4">DSM 40847</strain>
    </source>
</reference>
<dbReference type="Pfam" id="PF05729">
    <property type="entry name" value="NACHT"/>
    <property type="match status" value="1"/>
</dbReference>
<dbReference type="Proteomes" id="UP000011740">
    <property type="component" value="Unassembled WGS sequence"/>
</dbReference>